<evidence type="ECO:0000313" key="6">
    <source>
        <dbReference type="EMBL" id="HEM66478.1"/>
    </source>
</evidence>
<evidence type="ECO:0000259" key="5">
    <source>
        <dbReference type="Pfam" id="PF00535"/>
    </source>
</evidence>
<evidence type="ECO:0000256" key="2">
    <source>
        <dbReference type="ARBA" id="ARBA00022676"/>
    </source>
</evidence>
<keyword evidence="4" id="KW-0812">Transmembrane</keyword>
<dbReference type="Pfam" id="PF00535">
    <property type="entry name" value="Glycos_transf_2"/>
    <property type="match status" value="1"/>
</dbReference>
<keyword evidence="4" id="KW-1133">Transmembrane helix</keyword>
<sequence>MTTKIFVGTPSYNRGKIFRYCIRSFTKSKLIKGFILVIDASSDTEKEFYVQALKELIDRGFEVMYDINVGRRGSVKARNLVLDIAEKSLGSRDILLLYDDDYIYAGDESIIPALYWLKNGDVGIVGGRVINLRKRRIDPDFALNIPYLADVLTRLTGFIFLNTKHGPRYVEYTTPLMALRVEVLSKGIRYDENYGGTGYREESDLQEQVKSLGYEIVFEPRFYAYHLAIESGGNRYSDLEDRMYWKWRNHTYFMNKWHYPLHKKILSYMILTLYALLNGTPAIRGIAKAVRVRQ</sequence>
<organism evidence="6">
    <name type="scientific">Ignisphaera aggregans</name>
    <dbReference type="NCBI Taxonomy" id="334771"/>
    <lineage>
        <taxon>Archaea</taxon>
        <taxon>Thermoproteota</taxon>
        <taxon>Thermoprotei</taxon>
        <taxon>Desulfurococcales</taxon>
        <taxon>Desulfurococcaceae</taxon>
        <taxon>Ignisphaera</taxon>
    </lineage>
</organism>
<dbReference type="AlphaFoldDB" id="A0A7J2U0W5"/>
<reference evidence="6" key="1">
    <citation type="journal article" date="2020" name="mSystems">
        <title>Genome- and Community-Level Interaction Insights into Carbon Utilization and Element Cycling Functions of Hydrothermarchaeota in Hydrothermal Sediment.</title>
        <authorList>
            <person name="Zhou Z."/>
            <person name="Liu Y."/>
            <person name="Xu W."/>
            <person name="Pan J."/>
            <person name="Luo Z.H."/>
            <person name="Li M."/>
        </authorList>
    </citation>
    <scope>NUCLEOTIDE SEQUENCE [LARGE SCALE GENOMIC DNA]</scope>
    <source>
        <strain evidence="6">SpSt-125</strain>
    </source>
</reference>
<evidence type="ECO:0000256" key="4">
    <source>
        <dbReference type="SAM" id="Phobius"/>
    </source>
</evidence>
<feature type="transmembrane region" description="Helical" evidence="4">
    <location>
        <begin position="265"/>
        <end position="287"/>
    </location>
</feature>
<dbReference type="CDD" id="cd00761">
    <property type="entry name" value="Glyco_tranf_GTA_type"/>
    <property type="match status" value="1"/>
</dbReference>
<dbReference type="InterPro" id="IPR001173">
    <property type="entry name" value="Glyco_trans_2-like"/>
</dbReference>
<gene>
    <name evidence="6" type="ORF">ENO26_02750</name>
</gene>
<comment type="similarity">
    <text evidence="1">Belongs to the glycosyltransferase 2 family.</text>
</comment>
<keyword evidence="4" id="KW-0472">Membrane</keyword>
<dbReference type="EMBL" id="DSEU01000016">
    <property type="protein sequence ID" value="HEM66478.1"/>
    <property type="molecule type" value="Genomic_DNA"/>
</dbReference>
<dbReference type="PANTHER" id="PTHR43179:SF12">
    <property type="entry name" value="GALACTOFURANOSYLTRANSFERASE GLFT2"/>
    <property type="match status" value="1"/>
</dbReference>
<evidence type="ECO:0000256" key="3">
    <source>
        <dbReference type="ARBA" id="ARBA00022679"/>
    </source>
</evidence>
<keyword evidence="2" id="KW-0328">Glycosyltransferase</keyword>
<dbReference type="PANTHER" id="PTHR43179">
    <property type="entry name" value="RHAMNOSYLTRANSFERASE WBBL"/>
    <property type="match status" value="1"/>
</dbReference>
<dbReference type="Gene3D" id="3.90.550.10">
    <property type="entry name" value="Spore Coat Polysaccharide Biosynthesis Protein SpsA, Chain A"/>
    <property type="match status" value="1"/>
</dbReference>
<keyword evidence="3 6" id="KW-0808">Transferase</keyword>
<dbReference type="InterPro" id="IPR029044">
    <property type="entry name" value="Nucleotide-diphossugar_trans"/>
</dbReference>
<protein>
    <submittedName>
        <fullName evidence="6">Glycosyltransferase</fullName>
    </submittedName>
</protein>
<feature type="domain" description="Glycosyltransferase 2-like" evidence="5">
    <location>
        <begin position="7"/>
        <end position="130"/>
    </location>
</feature>
<name>A0A7J2U0W5_9CREN</name>
<comment type="caution">
    <text evidence="6">The sequence shown here is derived from an EMBL/GenBank/DDBJ whole genome shotgun (WGS) entry which is preliminary data.</text>
</comment>
<dbReference type="SUPFAM" id="SSF53448">
    <property type="entry name" value="Nucleotide-diphospho-sugar transferases"/>
    <property type="match status" value="1"/>
</dbReference>
<proteinExistence type="inferred from homology"/>
<accession>A0A7J2U0W5</accession>
<dbReference type="GO" id="GO:0016757">
    <property type="term" value="F:glycosyltransferase activity"/>
    <property type="evidence" value="ECO:0007669"/>
    <property type="project" value="UniProtKB-KW"/>
</dbReference>
<evidence type="ECO:0000256" key="1">
    <source>
        <dbReference type="ARBA" id="ARBA00006739"/>
    </source>
</evidence>